<feature type="transmembrane region" description="Helical" evidence="6">
    <location>
        <begin position="105"/>
        <end position="124"/>
    </location>
</feature>
<evidence type="ECO:0000256" key="2">
    <source>
        <dbReference type="ARBA" id="ARBA00022475"/>
    </source>
</evidence>
<dbReference type="InterPro" id="IPR001851">
    <property type="entry name" value="ABC_transp_permease"/>
</dbReference>
<protein>
    <submittedName>
        <fullName evidence="7">Branched-chain amino acid ABC transporter permease</fullName>
    </submittedName>
</protein>
<evidence type="ECO:0000256" key="1">
    <source>
        <dbReference type="ARBA" id="ARBA00004651"/>
    </source>
</evidence>
<evidence type="ECO:0000256" key="3">
    <source>
        <dbReference type="ARBA" id="ARBA00022692"/>
    </source>
</evidence>
<keyword evidence="4 6" id="KW-1133">Transmembrane helix</keyword>
<comment type="subcellular location">
    <subcellularLocation>
        <location evidence="1">Cell membrane</location>
        <topology evidence="1">Multi-pass membrane protein</topology>
    </subcellularLocation>
</comment>
<accession>A0A1W7A0Y4</accession>
<dbReference type="STRING" id="1235591.CAK95_28665"/>
<dbReference type="InterPro" id="IPR043428">
    <property type="entry name" value="LivM-like"/>
</dbReference>
<dbReference type="CDD" id="cd06581">
    <property type="entry name" value="TM_PBP1_LivM_like"/>
    <property type="match status" value="1"/>
</dbReference>
<dbReference type="PANTHER" id="PTHR30482">
    <property type="entry name" value="HIGH-AFFINITY BRANCHED-CHAIN AMINO ACID TRANSPORT SYSTEM PERMEASE"/>
    <property type="match status" value="1"/>
</dbReference>
<evidence type="ECO:0000256" key="5">
    <source>
        <dbReference type="ARBA" id="ARBA00023136"/>
    </source>
</evidence>
<keyword evidence="3 6" id="KW-0812">Transmembrane</keyword>
<reference evidence="7 8" key="1">
    <citation type="submission" date="2017-05" db="EMBL/GenBank/DDBJ databases">
        <title>Full genome sequence of Pseudorhodoplanes sinuspersici.</title>
        <authorList>
            <person name="Dastgheib S.M.M."/>
            <person name="Shavandi M."/>
            <person name="Tirandaz H."/>
        </authorList>
    </citation>
    <scope>NUCLEOTIDE SEQUENCE [LARGE SCALE GENOMIC DNA]</scope>
    <source>
        <strain evidence="7 8">RIPI110</strain>
    </source>
</reference>
<dbReference type="AlphaFoldDB" id="A0A1W7A0Y4"/>
<feature type="transmembrane region" description="Helical" evidence="6">
    <location>
        <begin position="303"/>
        <end position="329"/>
    </location>
</feature>
<gene>
    <name evidence="7" type="ORF">CAK95_28665</name>
</gene>
<evidence type="ECO:0000256" key="6">
    <source>
        <dbReference type="SAM" id="Phobius"/>
    </source>
</evidence>
<sequence length="377" mass="39620">MVGVVGLVFAALAFLLHAENQISVVAVLVSFVALIGVVDGTAIGRDLTATCRRHAGFGNGVALIGALALVVLFRDDHYTLLMMTTVALYAAACIGLNLQLAFAGVVNFAGAAFFAIGSYTAAILGNHTALPHLLVLAGCGIVAGVLGLCVLLPVLRTRGHYAALVTIAFGLLIRTFLEVNDLLGGPQGLKVPGLDLFGLQFNNVREIGPIDLSFYVPYAVFGILLFAGAFVLVRLIENSWIGISLDAVRADEVAASVFGLSIAYWKAFAFLVGNMLIGVAGGAYGMMNGFINPNGAGLGDSLILLSIIVLGGLGNLWGTIGAAVVILVLPEKLQAIQEYRLLIFAILVMLILRFRPSGIMPRSLRMLSRVLSRGERA</sequence>
<dbReference type="Proteomes" id="UP000194137">
    <property type="component" value="Chromosome"/>
</dbReference>
<evidence type="ECO:0000256" key="4">
    <source>
        <dbReference type="ARBA" id="ARBA00022989"/>
    </source>
</evidence>
<organism evidence="7 8">
    <name type="scientific">Pseudorhodoplanes sinuspersici</name>
    <dbReference type="NCBI Taxonomy" id="1235591"/>
    <lineage>
        <taxon>Bacteria</taxon>
        <taxon>Pseudomonadati</taxon>
        <taxon>Pseudomonadota</taxon>
        <taxon>Alphaproteobacteria</taxon>
        <taxon>Hyphomicrobiales</taxon>
        <taxon>Pseudorhodoplanes</taxon>
    </lineage>
</organism>
<evidence type="ECO:0000313" key="7">
    <source>
        <dbReference type="EMBL" id="ARQ03262.1"/>
    </source>
</evidence>
<dbReference type="EMBL" id="CP021112">
    <property type="protein sequence ID" value="ARQ03262.1"/>
    <property type="molecule type" value="Genomic_DNA"/>
</dbReference>
<feature type="transmembrane region" description="Helical" evidence="6">
    <location>
        <begin position="79"/>
        <end position="98"/>
    </location>
</feature>
<dbReference type="KEGG" id="psin:CAK95_28665"/>
<feature type="transmembrane region" description="Helical" evidence="6">
    <location>
        <begin position="56"/>
        <end position="73"/>
    </location>
</feature>
<dbReference type="GO" id="GO:0005886">
    <property type="term" value="C:plasma membrane"/>
    <property type="evidence" value="ECO:0007669"/>
    <property type="project" value="UniProtKB-SubCell"/>
</dbReference>
<feature type="transmembrane region" description="Helical" evidence="6">
    <location>
        <begin position="28"/>
        <end position="44"/>
    </location>
</feature>
<dbReference type="OrthoDB" id="9814461at2"/>
<feature type="transmembrane region" description="Helical" evidence="6">
    <location>
        <begin position="130"/>
        <end position="152"/>
    </location>
</feature>
<evidence type="ECO:0000313" key="8">
    <source>
        <dbReference type="Proteomes" id="UP000194137"/>
    </source>
</evidence>
<proteinExistence type="predicted"/>
<name>A0A1W7A0Y4_9HYPH</name>
<dbReference type="Pfam" id="PF02653">
    <property type="entry name" value="BPD_transp_2"/>
    <property type="match status" value="1"/>
</dbReference>
<keyword evidence="8" id="KW-1185">Reference proteome</keyword>
<keyword evidence="2" id="KW-1003">Cell membrane</keyword>
<feature type="transmembrane region" description="Helical" evidence="6">
    <location>
        <begin position="215"/>
        <end position="236"/>
    </location>
</feature>
<feature type="transmembrane region" description="Helical" evidence="6">
    <location>
        <begin position="257"/>
        <end position="283"/>
    </location>
</feature>
<dbReference type="PANTHER" id="PTHR30482:SF10">
    <property type="entry name" value="HIGH-AFFINITY BRANCHED-CHAIN AMINO ACID TRANSPORT PROTEIN BRAE"/>
    <property type="match status" value="1"/>
</dbReference>
<feature type="transmembrane region" description="Helical" evidence="6">
    <location>
        <begin position="341"/>
        <end position="359"/>
    </location>
</feature>
<keyword evidence="5 6" id="KW-0472">Membrane</keyword>
<feature type="transmembrane region" description="Helical" evidence="6">
    <location>
        <begin position="159"/>
        <end position="177"/>
    </location>
</feature>
<dbReference type="GO" id="GO:0015658">
    <property type="term" value="F:branched-chain amino acid transmembrane transporter activity"/>
    <property type="evidence" value="ECO:0007669"/>
    <property type="project" value="InterPro"/>
</dbReference>